<protein>
    <submittedName>
        <fullName evidence="14">Uncharacterized protein</fullName>
    </submittedName>
</protein>
<accession>A0AA88YII7</accession>
<dbReference type="InterPro" id="IPR000884">
    <property type="entry name" value="TSP1_rpt"/>
</dbReference>
<dbReference type="SMART" id="SM00274">
    <property type="entry name" value="FOLN"/>
    <property type="match status" value="3"/>
</dbReference>
<dbReference type="Gene3D" id="3.30.60.30">
    <property type="match status" value="2"/>
</dbReference>
<dbReference type="GO" id="GO:0007399">
    <property type="term" value="P:nervous system development"/>
    <property type="evidence" value="ECO:0007669"/>
    <property type="project" value="UniProtKB-KW"/>
</dbReference>
<dbReference type="InterPro" id="IPR036084">
    <property type="entry name" value="Ser_inhib-like_sf"/>
</dbReference>
<dbReference type="SMART" id="SM00216">
    <property type="entry name" value="VWD"/>
    <property type="match status" value="1"/>
</dbReference>
<dbReference type="InterPro" id="IPR049883">
    <property type="entry name" value="NOTCH1_EGF-like"/>
</dbReference>
<evidence type="ECO:0000259" key="12">
    <source>
        <dbReference type="PROSITE" id="PS51233"/>
    </source>
</evidence>
<dbReference type="InterPro" id="IPR001881">
    <property type="entry name" value="EGF-like_Ca-bd_dom"/>
</dbReference>
<dbReference type="SMART" id="SM00179">
    <property type="entry name" value="EGF_CA"/>
    <property type="match status" value="5"/>
</dbReference>
<sequence length="2325" mass="256923">MMNYCMTKDTNCNCDGSRARVTDEGKMLEKDFLPIQRVVFGYENGYANHFSTIGDVVCAPKPVDYPRNCDEVRNVKKIETSGPQIIDPDGPDGWVLPGLVHCDMDSISNVGITVIPLSTNSPQNVTVSGSNPIKYVVNETFVKAVVDNNPFCRQDVEYTCTNSAISNTGSGFRSTDGKIRDYFPGGMSAEAMCGCGLTGTCQDTSKQCNCDILDGQTRKDLGTVLNRDDLPIVDLVFNDIDEASGKTGQFHISSLKCAPIEFGFEVNCERILDSGQDYSYTYLIDPDGAQDVKDPDPTDVSPFPVECRMVEEPPHAITVIHHDKEENQEIVGGEIEYNYRLVTEAQLLKLRKRSQYCRQSLVYGCNNAAITAEDGSSLAYWTEIDGSKNYYFSGIQGKGCDCGFSGTCEGGVNASCNCDIVDGTPRSDAGTLLDKEDLPLMSMNVQNDAGTASAELGPLECLGKCMQNQSFTLRQFIAKTVIVFLSIYIIYITIKEVPVEVFPTCSSLYYFYYFKRFPNEQMIPMANRPTTIDPDLGGPLEPFVVTCSYSVSTVPIVPDDVTKVDNNPDQDGPMTKCFNVTYANGVTPEQLQALKDQSKFCTQELKYKCNNAPRTDKVWYQTCDGRNQTGWSGTRGKGEMCACGITGQCIGGPGALCNCDTTDGKNYTDEGWIHDMDRMPVCHICITLDPVTPSEPSRMGAYVVSELSCNNGPIGMYESCQDRRNARETNSGTVFVNPGGVDNGPAFPVYCDFTYKPPVGATVIRPKNRTVPVQNTTIEIVYFVFNFTYIEDLVKEAVYCEQAIYVLCNGSSPPTEEEGRKLNDWEISPEGGIQCRAGSCTCAEEGKKWYGGYVKTQVFPTTKVNLPESSEDRSLSIEDLKCLDVYKDCHEIKMAGKDKNPLHNDVYAIDPDGSGGVQLFAVTCDFKTNEEIGITEVPIIKFGEPVKFNVVGELDPESNSYAISYPDATPEQINTLTVNSEFCYQEVQYKCTETPLINGNSPPYGYLNTYESSQSPSFGTGTYSNVSGCACTLTQTCPEGKSCHCDAKGPMTAYDYGKITDNSILPVTRVSLGGQTTDTANAELTLTNVRCAPQPIDLPKDCEEAYQLGYETGEVLIYPAVSEDPFFVMCDMTMVPNHGVTIVGNDREEPTPAEPNTGIKVTYHNVTDEQITKLVQVSAFCFQPIKYDCFNTRFIGYNTFSWLGSDVGVEQFLGTGNQGECTCGREHLCGGDLPRSILKNRKCNCDAAEEIWRRDGGIMNTTKDLPVLSMTFSGVGADNTSMGTITLGKLYCSQHDFDLDECEMDFDDCHDDAICTNTYGGFKCQCKEGYRGAGVPDVWPNGRNCYDDNECELGMCPYSANCTNTIGSFRCTCLEGYIQTGDRTCKDIDECSNPSLNDCDPNARCINLDGSYECRCQRGFRGDGKECTSIGLCTCFGDPHCISFDQKWLHFQGECQYVMSTDGCNQTSYTYSVKTEHWDQDTGIKGVTWVKSVTIDLQGSYLIQLKQDHVVHVDGFRRTVPYNPDESLKIRRYGNWIEVYTNRGVQVNWDGFQAVEVIVDKEFQSKTCGLCGDYNMDDSDDWRIGPQCEGSGELTTNFVKFGHSYVDQDYRLNNPQCTFDCNQPPTNPVCEGEDRLIAESVCDKILNDNGVFKDCLRDMDDNLKDEFRSACIYDVCAVPDDKSGQLCNSAQNLAKECQKHLHMEIKDWRSSELCSPHCDYEMEYTVCATSDQIRTCLDVLNPTISNVATIDGCQEGCYCKEGKVLDGGKCVEEEECGCYYNNTYYSAGEQIVTDQCQETWVCRENKTFIKSPLECSDNATCGLKDGIYGCHCNEGYRGNGSYCRYDPCGTEPCNSNEDCKLIDESPGYQCECKMGYQGDCNKCEDIDECATRTHECPFNSKCVNNEGSYTCDCWNGFTKIDGKCEDVNECTMNTDNCNSSTKCFNRPGGYHCEPCTNNGGTGCCACFGFRCGRTGKVCGVNTKTNETTTFNSEAEMIIASCEEHQKTGAHIHVSYRSSCKSSCDMVDCPLWQECEMVGGNPVCVCEECSPAESDPESPKVCSNKLDKYSNMCQFKRVQCRMDLEHIPLYNTTTPCDERGTDPPVTEWTDWAPCSVTCGVGTQTRNRNATQDFDWWETITFPLSEAKECYEDPCPDSQCFEFDCAGYGKECIVENDEPTCICPNCTGTWLDPVCGRVGGVRETFKNPCEIQKKACEENKPFDILNKGECGATPLNCTRMANELRLTNNEGCQSQVKTDIGTCDGACGQMADRCCRASAKSYQQVSYTCSDGSIVSDMVETTEACECLPLPVGSTTTGSTTAIPNLA</sequence>
<evidence type="ECO:0000256" key="5">
    <source>
        <dbReference type="ARBA" id="ARBA00022737"/>
    </source>
</evidence>
<feature type="domain" description="EGF-like" evidence="11">
    <location>
        <begin position="1387"/>
        <end position="1428"/>
    </location>
</feature>
<dbReference type="SUPFAM" id="SSF100895">
    <property type="entry name" value="Kazal-type serine protease inhibitors"/>
    <property type="match status" value="1"/>
</dbReference>
<organism evidence="14 15">
    <name type="scientific">Pinctada imbricata</name>
    <name type="common">Atlantic pearl-oyster</name>
    <name type="synonym">Pinctada martensii</name>
    <dbReference type="NCBI Taxonomy" id="66713"/>
    <lineage>
        <taxon>Eukaryota</taxon>
        <taxon>Metazoa</taxon>
        <taxon>Spiralia</taxon>
        <taxon>Lophotrochozoa</taxon>
        <taxon>Mollusca</taxon>
        <taxon>Bivalvia</taxon>
        <taxon>Autobranchia</taxon>
        <taxon>Pteriomorphia</taxon>
        <taxon>Pterioida</taxon>
        <taxon>Pterioidea</taxon>
        <taxon>Pteriidae</taxon>
        <taxon>Pinctada</taxon>
    </lineage>
</organism>
<dbReference type="SUPFAM" id="SSF57196">
    <property type="entry name" value="EGF/Laminin"/>
    <property type="match status" value="1"/>
</dbReference>
<dbReference type="PANTHER" id="PTHR46698:SF7">
    <property type="entry name" value="VWFD DOMAIN-CONTAINING PROTEIN"/>
    <property type="match status" value="1"/>
</dbReference>
<dbReference type="SUPFAM" id="SSF57184">
    <property type="entry name" value="Growth factor receptor domain"/>
    <property type="match status" value="1"/>
</dbReference>
<dbReference type="GO" id="GO:0005509">
    <property type="term" value="F:calcium ion binding"/>
    <property type="evidence" value="ECO:0007669"/>
    <property type="project" value="InterPro"/>
</dbReference>
<evidence type="ECO:0000256" key="6">
    <source>
        <dbReference type="ARBA" id="ARBA00022837"/>
    </source>
</evidence>
<dbReference type="SUPFAM" id="SSF57567">
    <property type="entry name" value="Serine protease inhibitors"/>
    <property type="match status" value="1"/>
</dbReference>
<keyword evidence="6" id="KW-0106">Calcium</keyword>
<dbReference type="InterPro" id="IPR002350">
    <property type="entry name" value="Kazal_dom"/>
</dbReference>
<dbReference type="Gene3D" id="2.60.120.1000">
    <property type="match status" value="6"/>
</dbReference>
<dbReference type="PROSITE" id="PS50026">
    <property type="entry name" value="EGF_3"/>
    <property type="match status" value="5"/>
</dbReference>
<keyword evidence="2" id="KW-0964">Secreted</keyword>
<evidence type="ECO:0000256" key="7">
    <source>
        <dbReference type="ARBA" id="ARBA00022902"/>
    </source>
</evidence>
<dbReference type="PROSITE" id="PS00010">
    <property type="entry name" value="ASX_HYDROXYL"/>
    <property type="match status" value="4"/>
</dbReference>
<evidence type="ECO:0000256" key="8">
    <source>
        <dbReference type="ARBA" id="ARBA00023157"/>
    </source>
</evidence>
<keyword evidence="8 9" id="KW-1015">Disulfide bond</keyword>
<keyword evidence="5" id="KW-0677">Repeat</keyword>
<comment type="subcellular location">
    <subcellularLocation>
        <location evidence="1">Secreted</location>
    </subcellularLocation>
</comment>
<evidence type="ECO:0000256" key="2">
    <source>
        <dbReference type="ARBA" id="ARBA00022525"/>
    </source>
</evidence>
<dbReference type="InterPro" id="IPR001846">
    <property type="entry name" value="VWF_type-D"/>
</dbReference>
<dbReference type="Pfam" id="PF07645">
    <property type="entry name" value="EGF_CA"/>
    <property type="match status" value="4"/>
</dbReference>
<dbReference type="InterPro" id="IPR018097">
    <property type="entry name" value="EGF_Ca-bd_CS"/>
</dbReference>
<proteinExistence type="predicted"/>
<feature type="domain" description="EGF-like" evidence="11">
    <location>
        <begin position="1298"/>
        <end position="1336"/>
    </location>
</feature>
<keyword evidence="3 9" id="KW-0245">EGF-like domain</keyword>
<feature type="disulfide bond" evidence="9">
    <location>
        <begin position="1853"/>
        <end position="1870"/>
    </location>
</feature>
<evidence type="ECO:0000256" key="1">
    <source>
        <dbReference type="ARBA" id="ARBA00004613"/>
    </source>
</evidence>
<dbReference type="SMART" id="SM00041">
    <property type="entry name" value="CT"/>
    <property type="match status" value="1"/>
</dbReference>
<dbReference type="PROSITE" id="PS51465">
    <property type="entry name" value="KAZAL_2"/>
    <property type="match status" value="1"/>
</dbReference>
<dbReference type="PANTHER" id="PTHR46698">
    <property type="entry name" value="CROSSVEINLESS 2"/>
    <property type="match status" value="1"/>
</dbReference>
<dbReference type="SMART" id="SM00280">
    <property type="entry name" value="KAZAL"/>
    <property type="match status" value="1"/>
</dbReference>
<dbReference type="PROSITE" id="PS51233">
    <property type="entry name" value="VWFD"/>
    <property type="match status" value="1"/>
</dbReference>
<feature type="domain" description="EGF-like" evidence="11">
    <location>
        <begin position="1844"/>
        <end position="1881"/>
    </location>
</feature>
<evidence type="ECO:0000313" key="15">
    <source>
        <dbReference type="Proteomes" id="UP001186944"/>
    </source>
</evidence>
<evidence type="ECO:0000256" key="9">
    <source>
        <dbReference type="PROSITE-ProRule" id="PRU00076"/>
    </source>
</evidence>
<evidence type="ECO:0000256" key="4">
    <source>
        <dbReference type="ARBA" id="ARBA00022729"/>
    </source>
</evidence>
<dbReference type="GO" id="GO:0005576">
    <property type="term" value="C:extracellular region"/>
    <property type="evidence" value="ECO:0007669"/>
    <property type="project" value="UniProtKB-SubCell"/>
</dbReference>
<dbReference type="EMBL" id="VSWD01000003">
    <property type="protein sequence ID" value="KAK3105571.1"/>
    <property type="molecule type" value="Genomic_DNA"/>
</dbReference>
<dbReference type="PROSITE" id="PS50092">
    <property type="entry name" value="TSP1"/>
    <property type="match status" value="1"/>
</dbReference>
<dbReference type="Pfam" id="PF00094">
    <property type="entry name" value="VWD"/>
    <property type="match status" value="1"/>
</dbReference>
<dbReference type="InterPro" id="IPR000742">
    <property type="entry name" value="EGF"/>
</dbReference>
<keyword evidence="15" id="KW-1185">Reference proteome</keyword>
<dbReference type="SMART" id="SM00209">
    <property type="entry name" value="TSP1"/>
    <property type="match status" value="1"/>
</dbReference>
<gene>
    <name evidence="14" type="ORF">FSP39_000840</name>
</gene>
<feature type="domain" description="Kazal-like" evidence="13">
    <location>
        <begin position="2180"/>
        <end position="2230"/>
    </location>
</feature>
<evidence type="ECO:0000313" key="14">
    <source>
        <dbReference type="EMBL" id="KAK3105571.1"/>
    </source>
</evidence>
<dbReference type="InterPro" id="IPR003645">
    <property type="entry name" value="Fol_N"/>
</dbReference>
<dbReference type="SUPFAM" id="SSF82895">
    <property type="entry name" value="TSP-1 type 1 repeat"/>
    <property type="match status" value="1"/>
</dbReference>
<dbReference type="PROSITE" id="PS01186">
    <property type="entry name" value="EGF_2"/>
    <property type="match status" value="3"/>
</dbReference>
<comment type="caution">
    <text evidence="14">The sequence shown here is derived from an EMBL/GenBank/DDBJ whole genome shotgun (WGS) entry which is preliminary data.</text>
</comment>
<dbReference type="PROSITE" id="PS01225">
    <property type="entry name" value="CTCK_2"/>
    <property type="match status" value="1"/>
</dbReference>
<dbReference type="GO" id="GO:0030513">
    <property type="term" value="P:positive regulation of BMP signaling pathway"/>
    <property type="evidence" value="ECO:0007669"/>
    <property type="project" value="TreeGrafter"/>
</dbReference>
<evidence type="ECO:0000259" key="10">
    <source>
        <dbReference type="PROSITE" id="PS01225"/>
    </source>
</evidence>
<dbReference type="SMART" id="SM00181">
    <property type="entry name" value="EGF"/>
    <property type="match status" value="6"/>
</dbReference>
<feature type="domain" description="VWFD" evidence="12">
    <location>
        <begin position="1431"/>
        <end position="1618"/>
    </location>
</feature>
<dbReference type="Proteomes" id="UP001186944">
    <property type="component" value="Unassembled WGS sequence"/>
</dbReference>
<feature type="domain" description="CTCK" evidence="10">
    <location>
        <begin position="2228"/>
        <end position="2305"/>
    </location>
</feature>
<dbReference type="InterPro" id="IPR000152">
    <property type="entry name" value="EGF-type_Asp/Asn_hydroxyl_site"/>
</dbReference>
<dbReference type="CDD" id="cd00054">
    <property type="entry name" value="EGF_CA"/>
    <property type="match status" value="4"/>
</dbReference>
<dbReference type="InterPro" id="IPR009030">
    <property type="entry name" value="Growth_fac_rcpt_cys_sf"/>
</dbReference>
<dbReference type="FunFam" id="2.10.25.10:FF:000038">
    <property type="entry name" value="Fibrillin 2"/>
    <property type="match status" value="4"/>
</dbReference>
<dbReference type="SMART" id="SM00832">
    <property type="entry name" value="C8"/>
    <property type="match status" value="1"/>
</dbReference>
<feature type="domain" description="EGF-like" evidence="11">
    <location>
        <begin position="1885"/>
        <end position="1925"/>
    </location>
</feature>
<evidence type="ECO:0000259" key="13">
    <source>
        <dbReference type="PROSITE" id="PS51465"/>
    </source>
</evidence>
<evidence type="ECO:0000256" key="3">
    <source>
        <dbReference type="ARBA" id="ARBA00022536"/>
    </source>
</evidence>
<evidence type="ECO:0000259" key="11">
    <source>
        <dbReference type="PROSITE" id="PS50026"/>
    </source>
</evidence>
<dbReference type="InterPro" id="IPR036383">
    <property type="entry name" value="TSP1_rpt_sf"/>
</dbReference>
<keyword evidence="7" id="KW-0524">Neurogenesis</keyword>
<dbReference type="InterPro" id="IPR014853">
    <property type="entry name" value="VWF/SSPO/ZAN-like_Cys-rich_dom"/>
</dbReference>
<dbReference type="InterPro" id="IPR052424">
    <property type="entry name" value="Kielin_Chordin-BMP_Reg"/>
</dbReference>
<keyword evidence="4" id="KW-0732">Signal</keyword>
<dbReference type="InterPro" id="IPR036058">
    <property type="entry name" value="Kazal_dom_sf"/>
</dbReference>
<dbReference type="PROSITE" id="PS01187">
    <property type="entry name" value="EGF_CA"/>
    <property type="match status" value="3"/>
</dbReference>
<dbReference type="CDD" id="cd19941">
    <property type="entry name" value="TIL"/>
    <property type="match status" value="1"/>
</dbReference>
<dbReference type="Gene3D" id="2.10.25.10">
    <property type="entry name" value="Laminin"/>
    <property type="match status" value="7"/>
</dbReference>
<name>A0AA88YII7_PINIB</name>
<dbReference type="InterPro" id="IPR006207">
    <property type="entry name" value="Cys_knot_C"/>
</dbReference>
<comment type="caution">
    <text evidence="9">Lacks conserved residue(s) required for the propagation of feature annotation.</text>
</comment>
<reference evidence="14" key="1">
    <citation type="submission" date="2019-08" db="EMBL/GenBank/DDBJ databases">
        <title>The improved chromosome-level genome for the pearl oyster Pinctada fucata martensii using PacBio sequencing and Hi-C.</title>
        <authorList>
            <person name="Zheng Z."/>
        </authorList>
    </citation>
    <scope>NUCLEOTIDE SEQUENCE</scope>
    <source>
        <strain evidence="14">ZZ-2019</strain>
        <tissue evidence="14">Adductor muscle</tissue>
    </source>
</reference>
<feature type="domain" description="EGF-like" evidence="11">
    <location>
        <begin position="1347"/>
        <end position="1386"/>
    </location>
</feature>